<comment type="caution">
    <text evidence="3">The sequence shown here is derived from an EMBL/GenBank/DDBJ whole genome shotgun (WGS) entry which is preliminary data.</text>
</comment>
<name>A0AAP0RJB1_LIQFO</name>
<dbReference type="InterPro" id="IPR045227">
    <property type="entry name" value="WDR18/Ipi3/RID3"/>
</dbReference>
<dbReference type="GO" id="GO:0005656">
    <property type="term" value="C:nuclear pre-replicative complex"/>
    <property type="evidence" value="ECO:0007669"/>
    <property type="project" value="TreeGrafter"/>
</dbReference>
<dbReference type="AlphaFoldDB" id="A0AAP0RJB1"/>
<keyword evidence="4" id="KW-1185">Reference proteome</keyword>
<keyword evidence="1" id="KW-0853">WD repeat</keyword>
<dbReference type="SMART" id="SM00320">
    <property type="entry name" value="WD40"/>
    <property type="match status" value="2"/>
</dbReference>
<sequence length="334" mass="37253">MDTGQQIFHIPTSASPPHGLLCLRNQFLVASQIHKQGSCGGGAIFIWPLNKPQSPLRSYPMESIGPVCCTKDGVYLAGGAPSGNAYLWEVTNGRLLKTWRAHHKSLNSMVFSDDDSLLISGSDDGMIHVLSMISGSITALAFCKLGLLSTSEDCTACLWDVATWAIIRRFHHKKGAITNLVVIPQSSLLSVPNRQRISNRSRVSLLDKYPQPATLSEGMPAHLFTCCSPKDHHTSIDFQRTNSMNQQILDLEQGWTPAAIQMKVETSVENRMWATRMTKHVMEMNKHLQSRLLDLMQFRLLWPPEVDSRTTRKKKKLKVESPPLQGEEQPLSQG</sequence>
<organism evidence="3 4">
    <name type="scientific">Liquidambar formosana</name>
    <name type="common">Formosan gum</name>
    <dbReference type="NCBI Taxonomy" id="63359"/>
    <lineage>
        <taxon>Eukaryota</taxon>
        <taxon>Viridiplantae</taxon>
        <taxon>Streptophyta</taxon>
        <taxon>Embryophyta</taxon>
        <taxon>Tracheophyta</taxon>
        <taxon>Spermatophyta</taxon>
        <taxon>Magnoliopsida</taxon>
        <taxon>eudicotyledons</taxon>
        <taxon>Gunneridae</taxon>
        <taxon>Pentapetalae</taxon>
        <taxon>Saxifragales</taxon>
        <taxon>Altingiaceae</taxon>
        <taxon>Liquidambar</taxon>
    </lineage>
</organism>
<dbReference type="GO" id="GO:0006364">
    <property type="term" value="P:rRNA processing"/>
    <property type="evidence" value="ECO:0007669"/>
    <property type="project" value="TreeGrafter"/>
</dbReference>
<dbReference type="Proteomes" id="UP001415857">
    <property type="component" value="Unassembled WGS sequence"/>
</dbReference>
<dbReference type="Gene3D" id="2.130.10.10">
    <property type="entry name" value="YVTN repeat-like/Quinoprotein amine dehydrogenase"/>
    <property type="match status" value="1"/>
</dbReference>
<protein>
    <recommendedName>
        <fullName evidence="5">Protein ROOT INITIATION DEFECTIVE 3-like</fullName>
    </recommendedName>
</protein>
<dbReference type="SUPFAM" id="SSF50978">
    <property type="entry name" value="WD40 repeat-like"/>
    <property type="match status" value="1"/>
</dbReference>
<dbReference type="EMBL" id="JBBPBK010000009">
    <property type="protein sequence ID" value="KAK9278188.1"/>
    <property type="molecule type" value="Genomic_DNA"/>
</dbReference>
<dbReference type="GO" id="GO:0006261">
    <property type="term" value="P:DNA-templated DNA replication"/>
    <property type="evidence" value="ECO:0007669"/>
    <property type="project" value="TreeGrafter"/>
</dbReference>
<evidence type="ECO:0000256" key="1">
    <source>
        <dbReference type="PROSITE-ProRule" id="PRU00221"/>
    </source>
</evidence>
<dbReference type="PANTHER" id="PTHR18763">
    <property type="entry name" value="WD-REPEAT PROTEIN 18"/>
    <property type="match status" value="1"/>
</dbReference>
<dbReference type="InterPro" id="IPR001680">
    <property type="entry name" value="WD40_rpt"/>
</dbReference>
<proteinExistence type="predicted"/>
<evidence type="ECO:0000313" key="4">
    <source>
        <dbReference type="Proteomes" id="UP001415857"/>
    </source>
</evidence>
<feature type="region of interest" description="Disordered" evidence="2">
    <location>
        <begin position="308"/>
        <end position="334"/>
    </location>
</feature>
<dbReference type="PANTHER" id="PTHR18763:SF4">
    <property type="entry name" value="PROTEIN ROOT INITIATION DEFECTIVE 3-LIKE"/>
    <property type="match status" value="1"/>
</dbReference>
<dbReference type="InterPro" id="IPR015943">
    <property type="entry name" value="WD40/YVTN_repeat-like_dom_sf"/>
</dbReference>
<evidence type="ECO:0000256" key="2">
    <source>
        <dbReference type="SAM" id="MobiDB-lite"/>
    </source>
</evidence>
<evidence type="ECO:0008006" key="5">
    <source>
        <dbReference type="Google" id="ProtNLM"/>
    </source>
</evidence>
<dbReference type="Pfam" id="PF00400">
    <property type="entry name" value="WD40"/>
    <property type="match status" value="2"/>
</dbReference>
<dbReference type="PROSITE" id="PS50082">
    <property type="entry name" value="WD_REPEATS_2"/>
    <property type="match status" value="1"/>
</dbReference>
<reference evidence="3 4" key="1">
    <citation type="journal article" date="2024" name="Plant J.">
        <title>Genome sequences and population genomics reveal climatic adaptation and genomic divergence between two closely related sweetgum species.</title>
        <authorList>
            <person name="Xu W.Q."/>
            <person name="Ren C.Q."/>
            <person name="Zhang X.Y."/>
            <person name="Comes H.P."/>
            <person name="Liu X.H."/>
            <person name="Li Y.G."/>
            <person name="Kettle C.J."/>
            <person name="Jalonen R."/>
            <person name="Gaisberger H."/>
            <person name="Ma Y.Z."/>
            <person name="Qiu Y.X."/>
        </authorList>
    </citation>
    <scope>NUCLEOTIDE SEQUENCE [LARGE SCALE GENOMIC DNA]</scope>
    <source>
        <strain evidence="3">Hangzhou</strain>
    </source>
</reference>
<dbReference type="GO" id="GO:0120330">
    <property type="term" value="C:rixosome complex"/>
    <property type="evidence" value="ECO:0007669"/>
    <property type="project" value="TreeGrafter"/>
</dbReference>
<evidence type="ECO:0000313" key="3">
    <source>
        <dbReference type="EMBL" id="KAK9278188.1"/>
    </source>
</evidence>
<accession>A0AAP0RJB1</accession>
<feature type="repeat" description="WD" evidence="1">
    <location>
        <begin position="99"/>
        <end position="140"/>
    </location>
</feature>
<gene>
    <name evidence="3" type="ORF">L1049_027748</name>
</gene>
<dbReference type="InterPro" id="IPR036322">
    <property type="entry name" value="WD40_repeat_dom_sf"/>
</dbReference>